<dbReference type="InterPro" id="IPR051060">
    <property type="entry name" value="Carbamoyltrans_HypF-like"/>
</dbReference>
<dbReference type="GO" id="GO:0003725">
    <property type="term" value="F:double-stranded RNA binding"/>
    <property type="evidence" value="ECO:0007669"/>
    <property type="project" value="InterPro"/>
</dbReference>
<dbReference type="InterPro" id="IPR017945">
    <property type="entry name" value="DHBP_synth_RibB-like_a/b_dom"/>
</dbReference>
<dbReference type="GO" id="GO:0016874">
    <property type="term" value="F:ligase activity"/>
    <property type="evidence" value="ECO:0007669"/>
    <property type="project" value="UniProtKB-UniRule"/>
</dbReference>
<dbReference type="Gene3D" id="3.30.420.360">
    <property type="match status" value="1"/>
</dbReference>
<evidence type="ECO:0000313" key="13">
    <source>
        <dbReference type="Proteomes" id="UP000198736"/>
    </source>
</evidence>
<dbReference type="NCBIfam" id="TIGR00143">
    <property type="entry name" value="hypF"/>
    <property type="match status" value="1"/>
</dbReference>
<evidence type="ECO:0000256" key="8">
    <source>
        <dbReference type="PIRNR" id="PIRNR006256"/>
    </source>
</evidence>
<comment type="catalytic activity">
    <reaction evidence="9">
        <text>an acyl phosphate + H2O = a carboxylate + phosphate + H(+)</text>
        <dbReference type="Rhea" id="RHEA:14965"/>
        <dbReference type="ChEBI" id="CHEBI:15377"/>
        <dbReference type="ChEBI" id="CHEBI:15378"/>
        <dbReference type="ChEBI" id="CHEBI:29067"/>
        <dbReference type="ChEBI" id="CHEBI:43474"/>
        <dbReference type="ChEBI" id="CHEBI:59918"/>
        <dbReference type="EC" id="3.6.1.7"/>
    </reaction>
</comment>
<dbReference type="AlphaFoldDB" id="A0A0S4LD67"/>
<dbReference type="InterPro" id="IPR055128">
    <property type="entry name" value="HypF_C_2"/>
</dbReference>
<dbReference type="Gene3D" id="3.90.870.50">
    <property type="match status" value="1"/>
</dbReference>
<evidence type="ECO:0000259" key="11">
    <source>
        <dbReference type="PROSITE" id="PS51163"/>
    </source>
</evidence>
<dbReference type="PIRSF" id="PIRSF006256">
    <property type="entry name" value="CMPcnvr_hdrg_mat"/>
    <property type="match status" value="1"/>
</dbReference>
<feature type="domain" description="YrdC-like" evidence="11">
    <location>
        <begin position="205"/>
        <end position="405"/>
    </location>
</feature>
<dbReference type="Gene3D" id="3.30.110.120">
    <property type="match status" value="1"/>
</dbReference>
<dbReference type="Pfam" id="PF22521">
    <property type="entry name" value="HypF_C_2"/>
    <property type="match status" value="1"/>
</dbReference>
<dbReference type="PANTHER" id="PTHR42959">
    <property type="entry name" value="CARBAMOYLTRANSFERASE"/>
    <property type="match status" value="1"/>
</dbReference>
<dbReference type="UniPathway" id="UPA00335"/>
<dbReference type="Pfam" id="PF00708">
    <property type="entry name" value="Acylphosphatase"/>
    <property type="match status" value="1"/>
</dbReference>
<protein>
    <recommendedName>
        <fullName evidence="8">Carbamoyltransferase</fullName>
        <ecNumber evidence="8">6.2.-.-</ecNumber>
    </recommendedName>
</protein>
<dbReference type="InterPro" id="IPR011125">
    <property type="entry name" value="Znf_HypF"/>
</dbReference>
<dbReference type="EMBL" id="CZPZ01000012">
    <property type="protein sequence ID" value="CUS35151.1"/>
    <property type="molecule type" value="Genomic_DNA"/>
</dbReference>
<sequence>MKHLLAQRLRVEVEGTVQGVGFRPFVYRLAHELELTGWVLNTRNGALIEVEGESRAVETFLQRLQADAPVTALIETMSVRVIPALGDKGFSIGRSAEAGQRVLVIPPDLAACEDCRRELHDPRDRRFRYPFLTCTQCGPRYSLLTAIPYERSNTTMAGFELCSACRADYETEADRRFHAEPIACPLCGPRLCLWDEQGHEIAGPQEALRQAHSMLDQGLIVAVKGLGGFQLWVDAQSEKAVRRLRERKRRPEKPFAVLFPSVDAIRGYCLLTSEEEALLRSPQAPIVLVRKRRDAVLAESVAPGNPYLGVMLPATPLHHLLMASPQRPMVATSGNRSEEPIVTDEREALVRLKGIADALLVHDRPIARPVDDSVALVVPGKAQSVDGERTKQPRADVMILRRARGYVPQSIRWNDDVADRTAQGPILAVGGHLKNTVALLTGNRVVLSQHLGDLSTMEADKAFRQAVKDLQRLLEVTPRAIACDLHPDYRSTGFARELVATLSVPLIPVQHHHAHVVSCMAEHRLGGEVLGIAWDGAGYGGDGQVWGGEFLIVDYRQFTRFTSLKPFRLLGGEAAMKEPGRSAAAVLWELMGEKMPAHELPSWNVPRDQREKFAGVLKSGIASPWTTSMGRLYDAVAALTGLCHHASFEGQAAMAVQFAAEQEAEAGGAAVAGYPMDLMPCTSPDTKWMIDWRPMVGAMLDDLRRGCRPEHIAARFHAGLAAATVRVAQAAGLPRVALTGGCFQNRLLLSLVRRQLEEAGFAVYSHALVPPNDGGLSLGQAVIAAQRLAGC</sequence>
<evidence type="ECO:0000256" key="9">
    <source>
        <dbReference type="PROSITE-ProRule" id="PRU00520"/>
    </source>
</evidence>
<dbReference type="InterPro" id="IPR041440">
    <property type="entry name" value="HypF_C"/>
</dbReference>
<dbReference type="Pfam" id="PF07503">
    <property type="entry name" value="zf-HYPF"/>
    <property type="match status" value="2"/>
</dbReference>
<keyword evidence="4" id="KW-0479">Metal-binding</keyword>
<proteinExistence type="inferred from homology"/>
<dbReference type="GO" id="GO:0051604">
    <property type="term" value="P:protein maturation"/>
    <property type="evidence" value="ECO:0007669"/>
    <property type="project" value="TreeGrafter"/>
</dbReference>
<keyword evidence="13" id="KW-1185">Reference proteome</keyword>
<evidence type="ECO:0000256" key="6">
    <source>
        <dbReference type="ARBA" id="ARBA00022833"/>
    </source>
</evidence>
<evidence type="ECO:0000313" key="12">
    <source>
        <dbReference type="EMBL" id="CUS35151.1"/>
    </source>
</evidence>
<dbReference type="Pfam" id="PF17788">
    <property type="entry name" value="HypF_C"/>
    <property type="match status" value="1"/>
</dbReference>
<comment type="pathway">
    <text evidence="1">Protein modification; [NiFe] hydrogenase maturation.</text>
</comment>
<evidence type="ECO:0000256" key="4">
    <source>
        <dbReference type="ARBA" id="ARBA00022723"/>
    </source>
</evidence>
<dbReference type="InterPro" id="IPR004421">
    <property type="entry name" value="Carbamoyltransferase_HypF"/>
</dbReference>
<feature type="domain" description="Acylphosphatase-like" evidence="10">
    <location>
        <begin position="8"/>
        <end position="94"/>
    </location>
</feature>
<dbReference type="Pfam" id="PF01300">
    <property type="entry name" value="Sua5_yciO_yrdC"/>
    <property type="match status" value="1"/>
</dbReference>
<keyword evidence="5" id="KW-0863">Zinc-finger</keyword>
<comment type="similarity">
    <text evidence="2 8">Belongs to the carbamoyltransferase HypF family.</text>
</comment>
<keyword evidence="6" id="KW-0862">Zinc</keyword>
<dbReference type="GO" id="GO:0008270">
    <property type="term" value="F:zinc ion binding"/>
    <property type="evidence" value="ECO:0007669"/>
    <property type="project" value="UniProtKB-KW"/>
</dbReference>
<gene>
    <name evidence="12" type="primary">hypF</name>
    <name evidence="12" type="ORF">COMA2_20113</name>
</gene>
<dbReference type="PROSITE" id="PS51160">
    <property type="entry name" value="ACYLPHOSPHATASE_3"/>
    <property type="match status" value="1"/>
</dbReference>
<accession>A0A0S4LD67</accession>
<dbReference type="InterPro" id="IPR006070">
    <property type="entry name" value="Sua5-like_dom"/>
</dbReference>
<keyword evidence="12" id="KW-0808">Transferase</keyword>
<dbReference type="EC" id="6.2.-.-" evidence="8"/>
<evidence type="ECO:0000256" key="2">
    <source>
        <dbReference type="ARBA" id="ARBA00008097"/>
    </source>
</evidence>
<dbReference type="GO" id="GO:0016743">
    <property type="term" value="F:carboxyl- or carbamoyltransferase activity"/>
    <property type="evidence" value="ECO:0007669"/>
    <property type="project" value="UniProtKB-UniRule"/>
</dbReference>
<comment type="catalytic activity">
    <reaction evidence="7">
        <text>C-terminal L-cysteinyl-[HypE protein] + carbamoyl phosphate + ATP + H2O = C-terminal S-carboxamide-L-cysteinyl-[HypE protein] + AMP + phosphate + diphosphate + H(+)</text>
        <dbReference type="Rhea" id="RHEA:55636"/>
        <dbReference type="Rhea" id="RHEA-COMP:14247"/>
        <dbReference type="Rhea" id="RHEA-COMP:14392"/>
        <dbReference type="ChEBI" id="CHEBI:15377"/>
        <dbReference type="ChEBI" id="CHEBI:15378"/>
        <dbReference type="ChEBI" id="CHEBI:30616"/>
        <dbReference type="ChEBI" id="CHEBI:33019"/>
        <dbReference type="ChEBI" id="CHEBI:43474"/>
        <dbReference type="ChEBI" id="CHEBI:58228"/>
        <dbReference type="ChEBI" id="CHEBI:76913"/>
        <dbReference type="ChEBI" id="CHEBI:139126"/>
        <dbReference type="ChEBI" id="CHEBI:456215"/>
    </reaction>
</comment>
<reference evidence="13" key="1">
    <citation type="submission" date="2015-10" db="EMBL/GenBank/DDBJ databases">
        <authorList>
            <person name="Luecker S."/>
            <person name="Luecker S."/>
        </authorList>
    </citation>
    <scope>NUCLEOTIDE SEQUENCE [LARGE SCALE GENOMIC DNA]</scope>
</reference>
<dbReference type="Gene3D" id="3.30.420.40">
    <property type="match status" value="1"/>
</dbReference>
<feature type="active site" evidence="9">
    <location>
        <position position="23"/>
    </location>
</feature>
<dbReference type="SUPFAM" id="SSF54975">
    <property type="entry name" value="Acylphosphatase/BLUF domain-like"/>
    <property type="match status" value="1"/>
</dbReference>
<feature type="active site" evidence="9">
    <location>
        <position position="41"/>
    </location>
</feature>
<dbReference type="PROSITE" id="PS51163">
    <property type="entry name" value="YRDC"/>
    <property type="match status" value="1"/>
</dbReference>
<evidence type="ECO:0000256" key="7">
    <source>
        <dbReference type="ARBA" id="ARBA00048220"/>
    </source>
</evidence>
<keyword evidence="3" id="KW-0436">Ligase</keyword>
<dbReference type="PANTHER" id="PTHR42959:SF1">
    <property type="entry name" value="CARBAMOYLTRANSFERASE HYPF"/>
    <property type="match status" value="1"/>
</dbReference>
<dbReference type="OrthoDB" id="9808093at2"/>
<dbReference type="Proteomes" id="UP000198736">
    <property type="component" value="Unassembled WGS sequence"/>
</dbReference>
<dbReference type="InterPro" id="IPR001792">
    <property type="entry name" value="Acylphosphatase-like_dom"/>
</dbReference>
<evidence type="ECO:0000256" key="1">
    <source>
        <dbReference type="ARBA" id="ARBA00004711"/>
    </source>
</evidence>
<dbReference type="SUPFAM" id="SSF55821">
    <property type="entry name" value="YrdC/RibB"/>
    <property type="match status" value="1"/>
</dbReference>
<dbReference type="RefSeq" id="WP_090896570.1">
    <property type="nucleotide sequence ID" value="NZ_CZPZ01000012.1"/>
</dbReference>
<evidence type="ECO:0000256" key="5">
    <source>
        <dbReference type="ARBA" id="ARBA00022771"/>
    </source>
</evidence>
<keyword evidence="9" id="KW-0378">Hydrolase</keyword>
<organism evidence="12 13">
    <name type="scientific">Candidatus Nitrospira nitrificans</name>
    <dbReference type="NCBI Taxonomy" id="1742973"/>
    <lineage>
        <taxon>Bacteria</taxon>
        <taxon>Pseudomonadati</taxon>
        <taxon>Nitrospirota</taxon>
        <taxon>Nitrospiria</taxon>
        <taxon>Nitrospirales</taxon>
        <taxon>Nitrospiraceae</taxon>
        <taxon>Nitrospira</taxon>
    </lineage>
</organism>
<name>A0A0S4LD67_9BACT</name>
<dbReference type="GO" id="GO:0003998">
    <property type="term" value="F:acylphosphatase activity"/>
    <property type="evidence" value="ECO:0007669"/>
    <property type="project" value="UniProtKB-EC"/>
</dbReference>
<dbReference type="InterPro" id="IPR036046">
    <property type="entry name" value="Acylphosphatase-like_dom_sf"/>
</dbReference>
<dbReference type="InterPro" id="IPR017968">
    <property type="entry name" value="Acylphosphatase_CS"/>
</dbReference>
<evidence type="ECO:0000256" key="3">
    <source>
        <dbReference type="ARBA" id="ARBA00022598"/>
    </source>
</evidence>
<dbReference type="PROSITE" id="PS00150">
    <property type="entry name" value="ACYLPHOSPHATASE_1"/>
    <property type="match status" value="1"/>
</dbReference>
<dbReference type="STRING" id="1742973.COMA2_20113"/>
<evidence type="ECO:0000259" key="10">
    <source>
        <dbReference type="PROSITE" id="PS51160"/>
    </source>
</evidence>